<evidence type="ECO:0000256" key="4">
    <source>
        <dbReference type="ARBA" id="ARBA00022605"/>
    </source>
</evidence>
<dbReference type="InterPro" id="IPR006238">
    <property type="entry name" value="Cys_b_lyase_euk"/>
</dbReference>
<sequence length="403" mass="44269">MEKETGYNRATEIVHFPVCQEGNKDPYNASSVPIYQSATFKQTSSSDNSYDYTRSGNPTRSAVQQHLSVIMKAKHVYLVSTGMSALDVILRATVKTGQEVIAGDDLYGGTNRLLTHMAEYSGVKTHHVDTTKAEQVSTKLDVVKTRLVLLESPTNPKCQVADIPQIARLAHECQSTNGTDNSNGVLVVVDNTMMSPYLQNTLELGADIEYHSGTKFLSGHHDLMAGVIATNNDELANKLYFIINSIGCGLSPFDSWLLHRGIKTLSIRVEKQQANAIQIANFLESQLFNGIKFKVNYPGLASHPQYNLHKSMSSGPGAVLSFTTGDVGISERIVENTRLWSISVSFGCVNSLISMPTKMSHASIPAEIRKQRMLDEDLIRLCVGIEHVDDLINDLKQAILNAI</sequence>
<accession>A0A1R1PE73</accession>
<keyword evidence="7 15" id="KW-0456">Lyase</keyword>
<dbReference type="GO" id="GO:0030170">
    <property type="term" value="F:pyridoxal phosphate binding"/>
    <property type="evidence" value="ECO:0007669"/>
    <property type="project" value="InterPro"/>
</dbReference>
<dbReference type="NCBIfam" id="TIGR01329">
    <property type="entry name" value="cysta_beta_ly_E"/>
    <property type="match status" value="1"/>
</dbReference>
<dbReference type="GO" id="GO:0047804">
    <property type="term" value="F:cysteine-S-conjugate beta-lyase activity"/>
    <property type="evidence" value="ECO:0007669"/>
    <property type="project" value="UniProtKB-EC"/>
</dbReference>
<evidence type="ECO:0000256" key="13">
    <source>
        <dbReference type="PIRSR" id="PIRSR001434-2"/>
    </source>
</evidence>
<dbReference type="FunFam" id="3.90.1150.10:FF:000013">
    <property type="entry name" value="Cystathionine beta-lyase"/>
    <property type="match status" value="1"/>
</dbReference>
<dbReference type="InterPro" id="IPR015422">
    <property type="entry name" value="PyrdxlP-dep_Trfase_small"/>
</dbReference>
<evidence type="ECO:0000256" key="12">
    <source>
        <dbReference type="ARBA" id="ARBA00072331"/>
    </source>
</evidence>
<dbReference type="GO" id="GO:0019346">
    <property type="term" value="P:transsulfuration"/>
    <property type="evidence" value="ECO:0007669"/>
    <property type="project" value="InterPro"/>
</dbReference>
<dbReference type="InterPro" id="IPR054542">
    <property type="entry name" value="Cys_met_metab_PP"/>
</dbReference>
<evidence type="ECO:0000256" key="7">
    <source>
        <dbReference type="ARBA" id="ARBA00023239"/>
    </source>
</evidence>
<evidence type="ECO:0000256" key="10">
    <source>
        <dbReference type="ARBA" id="ARBA00047517"/>
    </source>
</evidence>
<evidence type="ECO:0000256" key="9">
    <source>
        <dbReference type="ARBA" id="ARBA00047213"/>
    </source>
</evidence>
<evidence type="ECO:0000256" key="2">
    <source>
        <dbReference type="ARBA" id="ARBA00009077"/>
    </source>
</evidence>
<proteinExistence type="inferred from homology"/>
<dbReference type="GO" id="GO:0005737">
    <property type="term" value="C:cytoplasm"/>
    <property type="evidence" value="ECO:0007669"/>
    <property type="project" value="TreeGrafter"/>
</dbReference>
<comment type="caution">
    <text evidence="15">The sequence shown here is derived from an EMBL/GenBank/DDBJ whole genome shotgun (WGS) entry which is preliminary data.</text>
</comment>
<keyword evidence="5 13" id="KW-0663">Pyridoxal phosphate</keyword>
<comment type="pathway">
    <text evidence="8">Amino-acid biosynthesis; L-methionine biosynthesis via de novo pathway; L-homocysteine from L-cystathionine: step 1/1.</text>
</comment>
<evidence type="ECO:0000256" key="6">
    <source>
        <dbReference type="ARBA" id="ARBA00023167"/>
    </source>
</evidence>
<dbReference type="FunFam" id="3.40.640.10:FF:000009">
    <property type="entry name" value="Cystathionine gamma-synthase homolog"/>
    <property type="match status" value="1"/>
</dbReference>
<feature type="modified residue" description="N6-(pyridoxal phosphate)lysine" evidence="13">
    <location>
        <position position="215"/>
    </location>
</feature>
<protein>
    <recommendedName>
        <fullName evidence="12">Cystathionine beta-lyase</fullName>
        <ecNumber evidence="3">4.4.1.13</ecNumber>
    </recommendedName>
    <alternativeName>
        <fullName evidence="9">Cysteine-S-conjugate beta-lyase</fullName>
    </alternativeName>
</protein>
<dbReference type="PANTHER" id="PTHR11808:SF50">
    <property type="entry name" value="CYSTATHIONINE BETA-LYASE"/>
    <property type="match status" value="1"/>
</dbReference>
<dbReference type="InterPro" id="IPR000277">
    <property type="entry name" value="Cys/Met-Metab_PyrdxlP-dep_enz"/>
</dbReference>
<dbReference type="PROSITE" id="PS00868">
    <property type="entry name" value="CYS_MET_METAB_PP"/>
    <property type="match status" value="1"/>
</dbReference>
<comment type="catalytic activity">
    <reaction evidence="10">
        <text>L,L-cystathionine + H2O = L-homocysteine + pyruvate + NH4(+)</text>
        <dbReference type="Rhea" id="RHEA:13965"/>
        <dbReference type="ChEBI" id="CHEBI:15361"/>
        <dbReference type="ChEBI" id="CHEBI:15377"/>
        <dbReference type="ChEBI" id="CHEBI:28938"/>
        <dbReference type="ChEBI" id="CHEBI:58161"/>
        <dbReference type="ChEBI" id="CHEBI:58199"/>
    </reaction>
</comment>
<evidence type="ECO:0000256" key="3">
    <source>
        <dbReference type="ARBA" id="ARBA00012224"/>
    </source>
</evidence>
<dbReference type="OrthoDB" id="2545919at2759"/>
<dbReference type="GO" id="GO:0071266">
    <property type="term" value="P:'de novo' L-methionine biosynthetic process"/>
    <property type="evidence" value="ECO:0007669"/>
    <property type="project" value="InterPro"/>
</dbReference>
<evidence type="ECO:0000256" key="8">
    <source>
        <dbReference type="ARBA" id="ARBA00046315"/>
    </source>
</evidence>
<dbReference type="Proteomes" id="UP000188320">
    <property type="component" value="Unassembled WGS sequence"/>
</dbReference>
<evidence type="ECO:0000256" key="5">
    <source>
        <dbReference type="ARBA" id="ARBA00022898"/>
    </source>
</evidence>
<organism evidence="15 16">
    <name type="scientific">Zancudomyces culisetae</name>
    <name type="common">Gut fungus</name>
    <name type="synonym">Smittium culisetae</name>
    <dbReference type="NCBI Taxonomy" id="1213189"/>
    <lineage>
        <taxon>Eukaryota</taxon>
        <taxon>Fungi</taxon>
        <taxon>Fungi incertae sedis</taxon>
        <taxon>Zoopagomycota</taxon>
        <taxon>Kickxellomycotina</taxon>
        <taxon>Harpellomycetes</taxon>
        <taxon>Harpellales</taxon>
        <taxon>Legeriomycetaceae</taxon>
        <taxon>Zancudomyces</taxon>
    </lineage>
</organism>
<keyword evidence="6" id="KW-0486">Methionine biosynthesis</keyword>
<comment type="catalytic activity">
    <reaction evidence="11">
        <text>an S-substituted L-cysteine + H2O = a thiol + pyruvate + NH4(+)</text>
        <dbReference type="Rhea" id="RHEA:18121"/>
        <dbReference type="ChEBI" id="CHEBI:15361"/>
        <dbReference type="ChEBI" id="CHEBI:15377"/>
        <dbReference type="ChEBI" id="CHEBI:28938"/>
        <dbReference type="ChEBI" id="CHEBI:29256"/>
        <dbReference type="ChEBI" id="CHEBI:58717"/>
        <dbReference type="EC" id="4.4.1.13"/>
    </reaction>
</comment>
<evidence type="ECO:0000256" key="14">
    <source>
        <dbReference type="RuleBase" id="RU362118"/>
    </source>
</evidence>
<dbReference type="Pfam" id="PF01053">
    <property type="entry name" value="Cys_Met_Meta_PP"/>
    <property type="match status" value="1"/>
</dbReference>
<dbReference type="PIRSF" id="PIRSF001434">
    <property type="entry name" value="CGS"/>
    <property type="match status" value="1"/>
</dbReference>
<dbReference type="SUPFAM" id="SSF53383">
    <property type="entry name" value="PLP-dependent transferases"/>
    <property type="match status" value="1"/>
</dbReference>
<dbReference type="PANTHER" id="PTHR11808">
    <property type="entry name" value="TRANS-SULFURATION ENZYME FAMILY MEMBER"/>
    <property type="match status" value="1"/>
</dbReference>
<reference evidence="16" key="1">
    <citation type="submission" date="2017-01" db="EMBL/GenBank/DDBJ databases">
        <authorList>
            <person name="Wang Y."/>
            <person name="White M."/>
            <person name="Kvist S."/>
            <person name="Moncalvo J.-M."/>
        </authorList>
    </citation>
    <scope>NUCLEOTIDE SEQUENCE [LARGE SCALE GENOMIC DNA]</scope>
    <source>
        <strain evidence="16">COL-18-3</strain>
    </source>
</reference>
<evidence type="ECO:0000313" key="16">
    <source>
        <dbReference type="Proteomes" id="UP000188320"/>
    </source>
</evidence>
<keyword evidence="16" id="KW-1185">Reference proteome</keyword>
<dbReference type="Gene3D" id="3.90.1150.10">
    <property type="entry name" value="Aspartate Aminotransferase, domain 1"/>
    <property type="match status" value="1"/>
</dbReference>
<dbReference type="InterPro" id="IPR015421">
    <property type="entry name" value="PyrdxlP-dep_Trfase_major"/>
</dbReference>
<comment type="similarity">
    <text evidence="2 14">Belongs to the trans-sulfuration enzymes family.</text>
</comment>
<dbReference type="CDD" id="cd00614">
    <property type="entry name" value="CGS_like"/>
    <property type="match status" value="1"/>
</dbReference>
<name>A0A1R1PE73_ZANCU</name>
<dbReference type="AlphaFoldDB" id="A0A1R1PE73"/>
<evidence type="ECO:0000256" key="11">
    <source>
        <dbReference type="ARBA" id="ARBA00047625"/>
    </source>
</evidence>
<dbReference type="EMBL" id="LSSK01001638">
    <property type="protein sequence ID" value="OMH79203.1"/>
    <property type="molecule type" value="Genomic_DNA"/>
</dbReference>
<dbReference type="InterPro" id="IPR015424">
    <property type="entry name" value="PyrdxlP-dep_Trfase"/>
</dbReference>
<evidence type="ECO:0000256" key="1">
    <source>
        <dbReference type="ARBA" id="ARBA00001933"/>
    </source>
</evidence>
<evidence type="ECO:0000313" key="15">
    <source>
        <dbReference type="EMBL" id="OMH79203.1"/>
    </source>
</evidence>
<dbReference type="Gene3D" id="3.40.640.10">
    <property type="entry name" value="Type I PLP-dependent aspartate aminotransferase-like (Major domain)"/>
    <property type="match status" value="1"/>
</dbReference>
<gene>
    <name evidence="15" type="ORF">AX774_g7395</name>
</gene>
<comment type="cofactor">
    <cofactor evidence="1 14">
        <name>pyridoxal 5'-phosphate</name>
        <dbReference type="ChEBI" id="CHEBI:597326"/>
    </cofactor>
</comment>
<dbReference type="EC" id="4.4.1.13" evidence="3"/>
<keyword evidence="4" id="KW-0028">Amino-acid biosynthesis</keyword>